<evidence type="ECO:0000313" key="3">
    <source>
        <dbReference type="Proteomes" id="UP000192578"/>
    </source>
</evidence>
<evidence type="ECO:0000256" key="1">
    <source>
        <dbReference type="SAM" id="MobiDB-lite"/>
    </source>
</evidence>
<gene>
    <name evidence="2" type="ORF">BV898_08858</name>
</gene>
<evidence type="ECO:0000313" key="2">
    <source>
        <dbReference type="EMBL" id="OQV16993.1"/>
    </source>
</evidence>
<feature type="region of interest" description="Disordered" evidence="1">
    <location>
        <begin position="557"/>
        <end position="576"/>
    </location>
</feature>
<reference evidence="3" key="1">
    <citation type="submission" date="2017-01" db="EMBL/GenBank/DDBJ databases">
        <title>Comparative genomics of anhydrobiosis in the tardigrade Hypsibius dujardini.</title>
        <authorList>
            <person name="Yoshida Y."/>
            <person name="Koutsovoulos G."/>
            <person name="Laetsch D."/>
            <person name="Stevens L."/>
            <person name="Kumar S."/>
            <person name="Horikawa D."/>
            <person name="Ishino K."/>
            <person name="Komine S."/>
            <person name="Tomita M."/>
            <person name="Blaxter M."/>
            <person name="Arakawa K."/>
        </authorList>
    </citation>
    <scope>NUCLEOTIDE SEQUENCE [LARGE SCALE GENOMIC DNA]</scope>
    <source>
        <strain evidence="3">Z151</strain>
    </source>
</reference>
<dbReference type="EMBL" id="MTYJ01000067">
    <property type="protein sequence ID" value="OQV16993.1"/>
    <property type="molecule type" value="Genomic_DNA"/>
</dbReference>
<protein>
    <submittedName>
        <fullName evidence="2">Uncharacterized protein</fullName>
    </submittedName>
</protein>
<dbReference type="Gene3D" id="1.25.40.20">
    <property type="entry name" value="Ankyrin repeat-containing domain"/>
    <property type="match status" value="1"/>
</dbReference>
<accession>A0A1W0WPC3</accession>
<keyword evidence="3" id="KW-1185">Reference proteome</keyword>
<dbReference type="SUPFAM" id="SSF48403">
    <property type="entry name" value="Ankyrin repeat"/>
    <property type="match status" value="1"/>
</dbReference>
<comment type="caution">
    <text evidence="2">The sequence shown here is derived from an EMBL/GenBank/DDBJ whole genome shotgun (WGS) entry which is preliminary data.</text>
</comment>
<dbReference type="AlphaFoldDB" id="A0A1W0WPC3"/>
<dbReference type="Proteomes" id="UP000192578">
    <property type="component" value="Unassembled WGS sequence"/>
</dbReference>
<dbReference type="InterPro" id="IPR036770">
    <property type="entry name" value="Ankyrin_rpt-contain_sf"/>
</dbReference>
<name>A0A1W0WPC3_HYPEX</name>
<proteinExistence type="predicted"/>
<organism evidence="2 3">
    <name type="scientific">Hypsibius exemplaris</name>
    <name type="common">Freshwater tardigrade</name>
    <dbReference type="NCBI Taxonomy" id="2072580"/>
    <lineage>
        <taxon>Eukaryota</taxon>
        <taxon>Metazoa</taxon>
        <taxon>Ecdysozoa</taxon>
        <taxon>Tardigrada</taxon>
        <taxon>Eutardigrada</taxon>
        <taxon>Parachela</taxon>
        <taxon>Hypsibioidea</taxon>
        <taxon>Hypsibiidae</taxon>
        <taxon>Hypsibius</taxon>
    </lineage>
</organism>
<sequence>MRDDAELLFNGMETHPVVVPYLNVLTSIRRERATSTEAGAVGSTSPSIRDRLLLDMLNLPQINTSSFNFEPFSRPEERKNAVKNLRRLKKLFRMEAEWLLTIGADVETRHPVHGTLLFRAVCQEDLALVTVLIQKYGARITDDLYEAPDDHMINRLFSCLTKAVTLGSHRIVNFLFKSGANLECSDPGYGTSLFQAAARNDSCMVELLLRLGVAVTPQLFPFANEWRSCISHAALIGSLRMVKLLLQLLEGSMIAPEVMFLVVGDLYHDQSFMEHTDELEIFKLLFEATSPFLRLEHLAIDGDLTLTDVAFIAAVTCELAGQQILFKTIQVTDIHLPDSTMMRYLSDRISPYHRYFGSGYFRSSHSVKLTLLQFLLQIGCPPPSPAALGYALKHRAFLTLANTALACLQAGITMVWPLSSSSSSDGFIKAATPEWAASSIGPESVGLLIRILKFAPTNTAHSMAEIQTLRILEALTNDASPDVTKRTTGENPARLEDMCRGVLARRAMLSTGLDAASCQRYRLPFSQRRKLTLTPLTETTALQVESFWNAVTTEATERTGEEDVEPDNYGFAIGEQ</sequence>